<dbReference type="Proteomes" id="UP001177744">
    <property type="component" value="Unassembled WGS sequence"/>
</dbReference>
<dbReference type="AlphaFoldDB" id="A0AA40HIF1"/>
<dbReference type="GO" id="GO:0030509">
    <property type="term" value="P:BMP signaling pathway"/>
    <property type="evidence" value="ECO:0007669"/>
    <property type="project" value="TreeGrafter"/>
</dbReference>
<sequence length="187" mass="20914">MEILSLEFRGSSSRPSPSPEVVAVVMDMFTDVDIFKDLLDAGFKRKVAVYIILDESNVKYFLHMCERAHMHLGHLKVSWLVPSDRRVAQQTLHLLSVPAGSSGTLSLLQGPPGLCCTPEGQRADYLQQSDTADADEGPAGQVPEPHKCPLSWFFLVAHAMLVTCVLTRLRWRVLRPWPQQLTPHLES</sequence>
<protein>
    <recommendedName>
        <fullName evidence="2">Scaffolding anchor of CK1 domain-containing protein</fullName>
    </recommendedName>
</protein>
<dbReference type="InterPro" id="IPR012461">
    <property type="entry name" value="SACK1"/>
</dbReference>
<dbReference type="EMBL" id="JAULJE010000020">
    <property type="protein sequence ID" value="KAK1331733.1"/>
    <property type="molecule type" value="Genomic_DNA"/>
</dbReference>
<dbReference type="Pfam" id="PF07894">
    <property type="entry name" value="SACK1"/>
    <property type="match status" value="1"/>
</dbReference>
<dbReference type="GO" id="GO:0005829">
    <property type="term" value="C:cytosol"/>
    <property type="evidence" value="ECO:0007669"/>
    <property type="project" value="TreeGrafter"/>
</dbReference>
<dbReference type="GO" id="GO:0005634">
    <property type="term" value="C:nucleus"/>
    <property type="evidence" value="ECO:0007669"/>
    <property type="project" value="TreeGrafter"/>
</dbReference>
<accession>A0AA40HIF1</accession>
<dbReference type="PANTHER" id="PTHR16181:SF29">
    <property type="entry name" value="PROTEIN FAM83A-RELATED"/>
    <property type="match status" value="1"/>
</dbReference>
<proteinExistence type="inferred from homology"/>
<name>A0AA40HIF1_CNENI</name>
<dbReference type="InterPro" id="IPR050944">
    <property type="entry name" value="FAM83"/>
</dbReference>
<comment type="caution">
    <text evidence="3">The sequence shown here is derived from an EMBL/GenBank/DDBJ whole genome shotgun (WGS) entry which is preliminary data.</text>
</comment>
<comment type="similarity">
    <text evidence="1">Belongs to the FAM83 family.</text>
</comment>
<feature type="domain" description="Scaffolding anchor of CK1" evidence="2">
    <location>
        <begin position="20"/>
        <end position="76"/>
    </location>
</feature>
<evidence type="ECO:0000313" key="3">
    <source>
        <dbReference type="EMBL" id="KAK1331733.1"/>
    </source>
</evidence>
<evidence type="ECO:0000313" key="4">
    <source>
        <dbReference type="Proteomes" id="UP001177744"/>
    </source>
</evidence>
<dbReference type="Gene3D" id="3.30.870.10">
    <property type="entry name" value="Endonuclease Chain A"/>
    <property type="match status" value="1"/>
</dbReference>
<organism evidence="3 4">
    <name type="scientific">Cnephaeus nilssonii</name>
    <name type="common">Northern bat</name>
    <name type="synonym">Eptesicus nilssonii</name>
    <dbReference type="NCBI Taxonomy" id="3371016"/>
    <lineage>
        <taxon>Eukaryota</taxon>
        <taxon>Metazoa</taxon>
        <taxon>Chordata</taxon>
        <taxon>Craniata</taxon>
        <taxon>Vertebrata</taxon>
        <taxon>Euteleostomi</taxon>
        <taxon>Mammalia</taxon>
        <taxon>Eutheria</taxon>
        <taxon>Laurasiatheria</taxon>
        <taxon>Chiroptera</taxon>
        <taxon>Yangochiroptera</taxon>
        <taxon>Vespertilionidae</taxon>
        <taxon>Cnephaeus</taxon>
    </lineage>
</organism>
<dbReference type="SUPFAM" id="SSF56024">
    <property type="entry name" value="Phospholipase D/nuclease"/>
    <property type="match status" value="1"/>
</dbReference>
<evidence type="ECO:0000256" key="1">
    <source>
        <dbReference type="ARBA" id="ARBA00006937"/>
    </source>
</evidence>
<keyword evidence="4" id="KW-1185">Reference proteome</keyword>
<gene>
    <name evidence="3" type="ORF">QTO34_009708</name>
</gene>
<evidence type="ECO:0000259" key="2">
    <source>
        <dbReference type="Pfam" id="PF07894"/>
    </source>
</evidence>
<dbReference type="GO" id="GO:0019901">
    <property type="term" value="F:protein kinase binding"/>
    <property type="evidence" value="ECO:0007669"/>
    <property type="project" value="TreeGrafter"/>
</dbReference>
<reference evidence="3" key="1">
    <citation type="submission" date="2023-06" db="EMBL/GenBank/DDBJ databases">
        <title>Reference genome for the Northern bat (Eptesicus nilssonii), a most northern bat species.</title>
        <authorList>
            <person name="Laine V.N."/>
            <person name="Pulliainen A.T."/>
            <person name="Lilley T.M."/>
        </authorList>
    </citation>
    <scope>NUCLEOTIDE SEQUENCE</scope>
    <source>
        <strain evidence="3">BLF_Eptnil</strain>
        <tissue evidence="3">Kidney</tissue>
    </source>
</reference>
<dbReference type="PANTHER" id="PTHR16181">
    <property type="entry name" value="PROTEIN FAM83A-RELATED"/>
    <property type="match status" value="1"/>
</dbReference>